<feature type="non-terminal residue" evidence="1">
    <location>
        <position position="1"/>
    </location>
</feature>
<reference evidence="1" key="1">
    <citation type="journal article" date="2014" name="Front. Microbiol.">
        <title>High frequency of phylogenetically diverse reductive dehalogenase-homologous genes in deep subseafloor sedimentary metagenomes.</title>
        <authorList>
            <person name="Kawai M."/>
            <person name="Futagami T."/>
            <person name="Toyoda A."/>
            <person name="Takaki Y."/>
            <person name="Nishi S."/>
            <person name="Hori S."/>
            <person name="Arai W."/>
            <person name="Tsubouchi T."/>
            <person name="Morono Y."/>
            <person name="Uchiyama I."/>
            <person name="Ito T."/>
            <person name="Fujiyama A."/>
            <person name="Inagaki F."/>
            <person name="Takami H."/>
        </authorList>
    </citation>
    <scope>NUCLEOTIDE SEQUENCE</scope>
    <source>
        <strain evidence="1">Expedition CK06-06</strain>
    </source>
</reference>
<accession>X0T8G9</accession>
<evidence type="ECO:0000313" key="1">
    <source>
        <dbReference type="EMBL" id="GAF89484.1"/>
    </source>
</evidence>
<name>X0T8G9_9ZZZZ</name>
<feature type="non-terminal residue" evidence="1">
    <location>
        <position position="280"/>
    </location>
</feature>
<sequence length="280" mass="31651">DLVKGENYLGEEVLSDTTGALKAGLNRLVPLAVQDIIEAFEEGGGTAPLAGAAAVLGIGVLTYVNDLVQIQNKVAQQAGFDSWNEVDPMKKRELEKLPEMQRALLEYDRRSMGTQWGDYRLMGRAIEATFTENVELASAEYRETRDGVTYREKVDKAFNARGEAYETRNIIPQFAEVVSRQDSQTMEEAMLKLGPEEMAIKTYNDALFGDDMTDQFGNYKYDEAAARREALKASLGEEMFAYVEESKGQRYEDLPLEYHQLVTARQVMRPYWAIEDQVLR</sequence>
<dbReference type="EMBL" id="BARS01016671">
    <property type="protein sequence ID" value="GAF89484.1"/>
    <property type="molecule type" value="Genomic_DNA"/>
</dbReference>
<protein>
    <submittedName>
        <fullName evidence="1">Uncharacterized protein</fullName>
    </submittedName>
</protein>
<organism evidence="1">
    <name type="scientific">marine sediment metagenome</name>
    <dbReference type="NCBI Taxonomy" id="412755"/>
    <lineage>
        <taxon>unclassified sequences</taxon>
        <taxon>metagenomes</taxon>
        <taxon>ecological metagenomes</taxon>
    </lineage>
</organism>
<proteinExistence type="predicted"/>
<dbReference type="AlphaFoldDB" id="X0T8G9"/>
<gene>
    <name evidence="1" type="ORF">S01H1_27392</name>
</gene>
<comment type="caution">
    <text evidence="1">The sequence shown here is derived from an EMBL/GenBank/DDBJ whole genome shotgun (WGS) entry which is preliminary data.</text>
</comment>